<dbReference type="AlphaFoldDB" id="A0A0F9W6I2"/>
<dbReference type="InterPro" id="IPR001775">
    <property type="entry name" value="GspD/PilQ"/>
</dbReference>
<dbReference type="Gene3D" id="3.30.1370.130">
    <property type="match status" value="1"/>
</dbReference>
<dbReference type="PANTHER" id="PTHR30332:SF24">
    <property type="entry name" value="SECRETIN GSPD-RELATED"/>
    <property type="match status" value="1"/>
</dbReference>
<dbReference type="EMBL" id="LAZR01000217">
    <property type="protein sequence ID" value="KKN81266.1"/>
    <property type="molecule type" value="Genomic_DNA"/>
</dbReference>
<proteinExistence type="predicted"/>
<keyword evidence="4" id="KW-0472">Membrane</keyword>
<feature type="compositionally biased region" description="Low complexity" evidence="6">
    <location>
        <begin position="705"/>
        <end position="728"/>
    </location>
</feature>
<dbReference type="InterPro" id="IPR004846">
    <property type="entry name" value="T2SS/T3SS_dom"/>
</dbReference>
<organism evidence="8">
    <name type="scientific">marine sediment metagenome</name>
    <dbReference type="NCBI Taxonomy" id="412755"/>
    <lineage>
        <taxon>unclassified sequences</taxon>
        <taxon>metagenomes</taxon>
        <taxon>ecological metagenomes</taxon>
    </lineage>
</organism>
<sequence length="758" mass="81853">MARRRTLAAPSMAWCIPVLLAILAVGLIARGGTTDDATTKPADGLPVQVDVEPAADSKDKAGPPPLPADVLKELVALVKSASLDTPEPTTAPGDPAELSVTTELPDASDEDVDTDVTDVTDDTDADAADEAADDSADEGGDLIQVSRPGVFMVNFQNTDLRLALRLLSTQGRRNIVASKSVTGTVTATFYDVTFQEALDAILQATGFGYIERENFIYVYSAEEIEKIKKASQPLELRTFRLSYVRVSDVQVLILPAMSSDGTVAVTPTPVRGIAPDTTETGGNDFALDDLLVVRDYAKNLDQIAEIIAQVDVRPQQVLIEATILTARLDETNSLGVNFAALQGVNFDEMGAGSTGIGDMATGALAAGDTRVRAAAFRTDFDIVDDGLTVGFLSSNVAVFISALETFTDVTVLANPKLLILNKQRGEVLIGSRDGYLTTVVNEGISTESVEFLETGTKLIVRPFIGNDGYIRLEIHPEDSDGSVVNGLPNETTTQVTSNVLVRDGHTIVIGGLFRDEVQEGRSQIPGLGNLKHIGEIFAQTDDVVERHEVIIVITTHIIRQDADEAISEQIKDDIERFRVGQRKGLRWWGRAQLAQTCLRRAHEALVQGRLDRALWNTDMALSLHPRFIEAIRLKERMTEQAYWAQEGRTSSVKYVLQRMIMEDLHQPVSRVIVPRKPLDGIGLSDDVRDAIGIRPILEDPLPGVGNLPGNEGPLPGVGNLPGNVLPPGAVGQLKDDEEQADENNGAVRVSPNAKMDEQ</sequence>
<dbReference type="Pfam" id="PF07660">
    <property type="entry name" value="STN"/>
    <property type="match status" value="1"/>
</dbReference>
<evidence type="ECO:0000256" key="5">
    <source>
        <dbReference type="ARBA" id="ARBA00023237"/>
    </source>
</evidence>
<feature type="domain" description="Secretin/TonB short N-terminal" evidence="7">
    <location>
        <begin position="173"/>
        <end position="221"/>
    </location>
</feature>
<feature type="compositionally biased region" description="Acidic residues" evidence="6">
    <location>
        <begin position="106"/>
        <end position="140"/>
    </location>
</feature>
<evidence type="ECO:0000256" key="2">
    <source>
        <dbReference type="ARBA" id="ARBA00022448"/>
    </source>
</evidence>
<keyword evidence="3" id="KW-0732">Signal</keyword>
<name>A0A0F9W6I2_9ZZZZ</name>
<evidence type="ECO:0000313" key="8">
    <source>
        <dbReference type="EMBL" id="KKN81266.1"/>
    </source>
</evidence>
<evidence type="ECO:0000256" key="6">
    <source>
        <dbReference type="SAM" id="MobiDB-lite"/>
    </source>
</evidence>
<evidence type="ECO:0000259" key="7">
    <source>
        <dbReference type="SMART" id="SM00965"/>
    </source>
</evidence>
<dbReference type="PRINTS" id="PR00811">
    <property type="entry name" value="BCTERIALGSPD"/>
</dbReference>
<gene>
    <name evidence="8" type="ORF">LCGC14_0321030</name>
</gene>
<reference evidence="8" key="1">
    <citation type="journal article" date="2015" name="Nature">
        <title>Complex archaea that bridge the gap between prokaryotes and eukaryotes.</title>
        <authorList>
            <person name="Spang A."/>
            <person name="Saw J.H."/>
            <person name="Jorgensen S.L."/>
            <person name="Zaremba-Niedzwiedzka K."/>
            <person name="Martijn J."/>
            <person name="Lind A.E."/>
            <person name="van Eijk R."/>
            <person name="Schleper C."/>
            <person name="Guy L."/>
            <person name="Ettema T.J."/>
        </authorList>
    </citation>
    <scope>NUCLEOTIDE SEQUENCE</scope>
</reference>
<dbReference type="InterPro" id="IPR050810">
    <property type="entry name" value="Bact_Secretion_Sys_Channel"/>
</dbReference>
<evidence type="ECO:0000256" key="3">
    <source>
        <dbReference type="ARBA" id="ARBA00022729"/>
    </source>
</evidence>
<comment type="caution">
    <text evidence="8">The sequence shown here is derived from an EMBL/GenBank/DDBJ whole genome shotgun (WGS) entry which is preliminary data.</text>
</comment>
<dbReference type="GO" id="GO:0015627">
    <property type="term" value="C:type II protein secretion system complex"/>
    <property type="evidence" value="ECO:0007669"/>
    <property type="project" value="TreeGrafter"/>
</dbReference>
<accession>A0A0F9W6I2</accession>
<dbReference type="Pfam" id="PF00263">
    <property type="entry name" value="Secretin"/>
    <property type="match status" value="1"/>
</dbReference>
<evidence type="ECO:0000256" key="4">
    <source>
        <dbReference type="ARBA" id="ARBA00023136"/>
    </source>
</evidence>
<keyword evidence="2" id="KW-0813">Transport</keyword>
<feature type="region of interest" description="Disordered" evidence="6">
    <location>
        <begin position="705"/>
        <end position="758"/>
    </location>
</feature>
<dbReference type="InterPro" id="IPR011662">
    <property type="entry name" value="Secretin/TonB_short_N"/>
</dbReference>
<dbReference type="PANTHER" id="PTHR30332">
    <property type="entry name" value="PROBABLE GENERAL SECRETION PATHWAY PROTEIN D"/>
    <property type="match status" value="1"/>
</dbReference>
<dbReference type="GO" id="GO:0009306">
    <property type="term" value="P:protein secretion"/>
    <property type="evidence" value="ECO:0007669"/>
    <property type="project" value="InterPro"/>
</dbReference>
<comment type="subcellular location">
    <subcellularLocation>
        <location evidence="1">Membrane</location>
    </subcellularLocation>
</comment>
<protein>
    <recommendedName>
        <fullName evidence="7">Secretin/TonB short N-terminal domain-containing protein</fullName>
    </recommendedName>
</protein>
<keyword evidence="5" id="KW-0998">Cell outer membrane</keyword>
<evidence type="ECO:0000256" key="1">
    <source>
        <dbReference type="ARBA" id="ARBA00004370"/>
    </source>
</evidence>
<dbReference type="GO" id="GO:0019867">
    <property type="term" value="C:outer membrane"/>
    <property type="evidence" value="ECO:0007669"/>
    <property type="project" value="InterPro"/>
</dbReference>
<dbReference type="SMART" id="SM00965">
    <property type="entry name" value="STN"/>
    <property type="match status" value="1"/>
</dbReference>
<feature type="region of interest" description="Disordered" evidence="6">
    <location>
        <begin position="82"/>
        <end position="140"/>
    </location>
</feature>